<accession>A0A8X6GC19</accession>
<proteinExistence type="predicted"/>
<sequence>MEASFVVSSQRRLSTMKRLKGQSNDWRHPSSWRRHIVCSALCQRKVMFIVAHDIDGVVLHHSIPLGHTSTASCC</sequence>
<protein>
    <submittedName>
        <fullName evidence="1">Uncharacterized protein</fullName>
    </submittedName>
</protein>
<evidence type="ECO:0000313" key="1">
    <source>
        <dbReference type="EMBL" id="GFR01217.1"/>
    </source>
</evidence>
<evidence type="ECO:0000313" key="2">
    <source>
        <dbReference type="Proteomes" id="UP000887116"/>
    </source>
</evidence>
<reference evidence="1" key="1">
    <citation type="submission" date="2020-07" db="EMBL/GenBank/DDBJ databases">
        <title>Multicomponent nature underlies the extraordinary mechanical properties of spider dragline silk.</title>
        <authorList>
            <person name="Kono N."/>
            <person name="Nakamura H."/>
            <person name="Mori M."/>
            <person name="Yoshida Y."/>
            <person name="Ohtoshi R."/>
            <person name="Malay A.D."/>
            <person name="Moran D.A.P."/>
            <person name="Tomita M."/>
            <person name="Numata K."/>
            <person name="Arakawa K."/>
        </authorList>
    </citation>
    <scope>NUCLEOTIDE SEQUENCE</scope>
</reference>
<dbReference type="AlphaFoldDB" id="A0A8X6GC19"/>
<keyword evidence="2" id="KW-1185">Reference proteome</keyword>
<name>A0A8X6GC19_TRICU</name>
<gene>
    <name evidence="1" type="ORF">TNCT_616571</name>
</gene>
<organism evidence="1 2">
    <name type="scientific">Trichonephila clavata</name>
    <name type="common">Joro spider</name>
    <name type="synonym">Nephila clavata</name>
    <dbReference type="NCBI Taxonomy" id="2740835"/>
    <lineage>
        <taxon>Eukaryota</taxon>
        <taxon>Metazoa</taxon>
        <taxon>Ecdysozoa</taxon>
        <taxon>Arthropoda</taxon>
        <taxon>Chelicerata</taxon>
        <taxon>Arachnida</taxon>
        <taxon>Araneae</taxon>
        <taxon>Araneomorphae</taxon>
        <taxon>Entelegynae</taxon>
        <taxon>Araneoidea</taxon>
        <taxon>Nephilidae</taxon>
        <taxon>Trichonephila</taxon>
    </lineage>
</organism>
<dbReference type="EMBL" id="BMAO01035096">
    <property type="protein sequence ID" value="GFR01217.1"/>
    <property type="molecule type" value="Genomic_DNA"/>
</dbReference>
<dbReference type="Proteomes" id="UP000887116">
    <property type="component" value="Unassembled WGS sequence"/>
</dbReference>
<comment type="caution">
    <text evidence="1">The sequence shown here is derived from an EMBL/GenBank/DDBJ whole genome shotgun (WGS) entry which is preliminary data.</text>
</comment>